<dbReference type="GO" id="GO:0016829">
    <property type="term" value="F:lyase activity"/>
    <property type="evidence" value="ECO:0007669"/>
    <property type="project" value="UniProtKB-KW"/>
</dbReference>
<name>A0A807LL83_9ENTR</name>
<comment type="subunit">
    <text evidence="3">Homotrimer.</text>
</comment>
<evidence type="ECO:0000256" key="3">
    <source>
        <dbReference type="ARBA" id="ARBA00011233"/>
    </source>
</evidence>
<comment type="similarity">
    <text evidence="2">Belongs to the KHG/KDPG aldolase family.</text>
</comment>
<evidence type="ECO:0000313" key="7">
    <source>
        <dbReference type="Proteomes" id="UP000187148"/>
    </source>
</evidence>
<reference evidence="6 7" key="1">
    <citation type="submission" date="2017-01" db="EMBL/GenBank/DDBJ databases">
        <authorList>
            <person name="Cao J.-M."/>
        </authorList>
    </citation>
    <scope>NUCLEOTIDE SEQUENCE [LARGE SCALE GENOMIC DNA]</scope>
    <source>
        <strain evidence="6 7">888-76</strain>
    </source>
</reference>
<dbReference type="PANTHER" id="PTHR30246">
    <property type="entry name" value="2-KETO-3-DEOXY-6-PHOSPHOGLUCONATE ALDOLASE"/>
    <property type="match status" value="1"/>
</dbReference>
<protein>
    <submittedName>
        <fullName evidence="6">2-dehydro-3-deoxyphosphogluconate aldolase</fullName>
    </submittedName>
</protein>
<dbReference type="InterPro" id="IPR000887">
    <property type="entry name" value="Aldlse_KDPG_KHG"/>
</dbReference>
<evidence type="ECO:0000313" key="6">
    <source>
        <dbReference type="EMBL" id="APZ06810.1"/>
    </source>
</evidence>
<evidence type="ECO:0000256" key="2">
    <source>
        <dbReference type="ARBA" id="ARBA00006906"/>
    </source>
</evidence>
<keyword evidence="7" id="KW-1185">Reference proteome</keyword>
<dbReference type="Pfam" id="PF01081">
    <property type="entry name" value="Aldolase"/>
    <property type="match status" value="1"/>
</dbReference>
<comment type="pathway">
    <text evidence="1">Carbohydrate acid metabolism.</text>
</comment>
<dbReference type="CDD" id="cd00452">
    <property type="entry name" value="KDPG_aldolase"/>
    <property type="match status" value="1"/>
</dbReference>
<dbReference type="InterPro" id="IPR013785">
    <property type="entry name" value="Aldolase_TIM"/>
</dbReference>
<evidence type="ECO:0000256" key="1">
    <source>
        <dbReference type="ARBA" id="ARBA00004761"/>
    </source>
</evidence>
<sequence length="197" mass="20622">MKPEQIVAILRGIAPAECIEQVACLRDHGITTIEITTNSPQWESSLARVASVFGDAITLGAGTVLTAQQVTACRAAGAQFILTPNLDARVVEAAQQQGLRVCAGVFSSSEIFRACELGVDVLKIFPASALPLNFPQMIKGPLSKAVPFSAVGGVDVSNAAAYLAHYDSVGIGSSLYKPGQTAAVTAQRCQQLLHRGE</sequence>
<evidence type="ECO:0000256" key="4">
    <source>
        <dbReference type="ARBA" id="ARBA00023239"/>
    </source>
</evidence>
<keyword evidence="4" id="KW-0456">Lyase</keyword>
<dbReference type="KEGG" id="kco:BWI95_18070"/>
<evidence type="ECO:0000256" key="5">
    <source>
        <dbReference type="ARBA" id="ARBA00023277"/>
    </source>
</evidence>
<dbReference type="Gene3D" id="3.20.20.70">
    <property type="entry name" value="Aldolase class I"/>
    <property type="match status" value="1"/>
</dbReference>
<dbReference type="SUPFAM" id="SSF51569">
    <property type="entry name" value="Aldolase"/>
    <property type="match status" value="1"/>
</dbReference>
<gene>
    <name evidence="6" type="ORF">BWI95_18070</name>
</gene>
<dbReference type="RefSeq" id="WP_076769974.1">
    <property type="nucleotide sequence ID" value="NZ_CP019445.1"/>
</dbReference>
<accession>A0A807LL83</accession>
<dbReference type="AlphaFoldDB" id="A0A807LL83"/>
<organism evidence="6 7">
    <name type="scientific">Kosakonia cowanii JCM 10956 = DSM 18146</name>
    <dbReference type="NCBI Taxonomy" id="1300165"/>
    <lineage>
        <taxon>Bacteria</taxon>
        <taxon>Pseudomonadati</taxon>
        <taxon>Pseudomonadota</taxon>
        <taxon>Gammaproteobacteria</taxon>
        <taxon>Enterobacterales</taxon>
        <taxon>Enterobacteriaceae</taxon>
        <taxon>Kosakonia</taxon>
    </lineage>
</organism>
<dbReference type="Proteomes" id="UP000187148">
    <property type="component" value="Chromosome"/>
</dbReference>
<dbReference type="PANTHER" id="PTHR30246:SF1">
    <property type="entry name" value="2-DEHYDRO-3-DEOXY-6-PHOSPHOGALACTONATE ALDOLASE-RELATED"/>
    <property type="match status" value="1"/>
</dbReference>
<dbReference type="EMBL" id="CP019445">
    <property type="protein sequence ID" value="APZ06810.1"/>
    <property type="molecule type" value="Genomic_DNA"/>
</dbReference>
<keyword evidence="5" id="KW-0119">Carbohydrate metabolism</keyword>
<proteinExistence type="inferred from homology"/>